<dbReference type="Proteomes" id="UP001152749">
    <property type="component" value="Chromosome"/>
</dbReference>
<dbReference type="Gene3D" id="2.40.170.20">
    <property type="entry name" value="TonB-dependent receptor, beta-barrel domain"/>
    <property type="match status" value="1"/>
</dbReference>
<sequence>MAFSIQIPQLLFLENHEKELWQSFLSIRSILKVMNSGNLKTMKIMKKMKAHAATLFYLKPSLKIKLTAFFLIVSILNVQSGNYAQKTKSSKESSLDLISKNANQKKIRGVVKDHTGLPLIGVTILVNNNKQGTTTDFDGKYEIAVNEGDVVSFSFVGFTTKKIKIAGQVLLNVTLEPNTNQLDELVLVGYGKMNRDKITGAVTKLDTKVLQNTQNVSFADALIGVVPGLFVQENFTSPDAPPSILLRGIGSISSSTDPLIVVDGVQMPRSGLGAFTLNAADIQEISVLKDAASTSIYGSKGTNGVIMITTKRGKRNTGLQVTFNTRLGIKTADQSFTNDLMTGSQKLDFEESLGVYKTNPTLLQNRRALGNNVNWADLLLKNEINREDNISFSGGSDKANYYTSITYNKVDNIFGGEYKRYTVSTRLDFDLGSKLKVGFSGNFGNVNDVNKRTVGSPFSNAFMLNPWLNFLDDKGNPLRLLEIGSAPGTPYNPLFLRDNTIVNSNRKNIGGSVNLTYTPFKWLILNGVLGANYNSSKGSNFEKVIVKGGVLSNSSSDNNNYTGTLTATIAKKFQKHSFDLVLGNEINEYETNSLNILANTFNSDAIQIVSAAKTVTSATQQKSVAGSLSYFSRLNYNFNSTYNLSLSFRRDGSSRFGADNKYANFWSVGTSWNAYKDLFKENKIVSSLKLRASIGTSGNDFIGDFASKSLYNYSSQIIYAGGTVPYLSRGENPNLTWEKNYNKNFGIDYGLFSNRISGTVDYYIRDTRDLLNNKPIPLTSGFKELISNIGNFRNEGVEISLHTVNLKGKDFNWTTDFNIAFNKGTVLALSDKKDIINNAGSTVFKEGSAIRSFYIADWAGVNPVTGFNQYRTQDGKLVDYNTNKTTTNATEINNLRQVSNKTAMPKYYGGLTNTLRYKQLDMSVLISYAVGHYVLNEGIYNLYNNPAYNQSTDVLKAWKNPGDQSSIAVRQVNTTNPTAFIESDFKNSTQFLENASYIKLKNVALGYSLHKSVLEKTGIESLRIYVQGQNLFTKTAVSYIDPEYATAAGGIGLSSSIVRAYSLGLNASF</sequence>
<evidence type="ECO:0000259" key="8">
    <source>
        <dbReference type="Pfam" id="PF07715"/>
    </source>
</evidence>
<dbReference type="EMBL" id="OX336425">
    <property type="protein sequence ID" value="CAI2766897.1"/>
    <property type="molecule type" value="Genomic_DNA"/>
</dbReference>
<evidence type="ECO:0000256" key="5">
    <source>
        <dbReference type="ARBA" id="ARBA00023136"/>
    </source>
</evidence>
<dbReference type="PROSITE" id="PS52016">
    <property type="entry name" value="TONB_DEPENDENT_REC_3"/>
    <property type="match status" value="1"/>
</dbReference>
<dbReference type="AlphaFoldDB" id="A0A9W4TH79"/>
<dbReference type="Gene3D" id="2.60.40.1120">
    <property type="entry name" value="Carboxypeptidase-like, regulatory domain"/>
    <property type="match status" value="1"/>
</dbReference>
<comment type="subcellular location">
    <subcellularLocation>
        <location evidence="1 7">Cell outer membrane</location>
        <topology evidence="1 7">Multi-pass membrane protein</topology>
    </subcellularLocation>
</comment>
<dbReference type="InterPro" id="IPR008969">
    <property type="entry name" value="CarboxyPept-like_regulatory"/>
</dbReference>
<dbReference type="GO" id="GO:0009279">
    <property type="term" value="C:cell outer membrane"/>
    <property type="evidence" value="ECO:0007669"/>
    <property type="project" value="UniProtKB-SubCell"/>
</dbReference>
<dbReference type="NCBIfam" id="TIGR04057">
    <property type="entry name" value="SusC_RagA_signa"/>
    <property type="match status" value="1"/>
</dbReference>
<dbReference type="Gene3D" id="2.170.130.10">
    <property type="entry name" value="TonB-dependent receptor, plug domain"/>
    <property type="match status" value="1"/>
</dbReference>
<name>A0A9W4TH79_9FLAO</name>
<evidence type="ECO:0000256" key="6">
    <source>
        <dbReference type="ARBA" id="ARBA00023237"/>
    </source>
</evidence>
<dbReference type="SUPFAM" id="SSF56935">
    <property type="entry name" value="Porins"/>
    <property type="match status" value="1"/>
</dbReference>
<evidence type="ECO:0000256" key="1">
    <source>
        <dbReference type="ARBA" id="ARBA00004571"/>
    </source>
</evidence>
<keyword evidence="3 7" id="KW-1134">Transmembrane beta strand</keyword>
<dbReference type="NCBIfam" id="TIGR04056">
    <property type="entry name" value="OMP_RagA_SusC"/>
    <property type="match status" value="1"/>
</dbReference>
<keyword evidence="4 7" id="KW-0812">Transmembrane</keyword>
<dbReference type="InterPro" id="IPR036942">
    <property type="entry name" value="Beta-barrel_TonB_sf"/>
</dbReference>
<dbReference type="InterPro" id="IPR023996">
    <property type="entry name" value="TonB-dep_OMP_SusC/RagA"/>
</dbReference>
<proteinExistence type="inferred from homology"/>
<evidence type="ECO:0000256" key="7">
    <source>
        <dbReference type="PROSITE-ProRule" id="PRU01360"/>
    </source>
</evidence>
<protein>
    <submittedName>
        <fullName evidence="9">SusC/RagA family TonB-dependent outer membrane receptor</fullName>
    </submittedName>
</protein>
<evidence type="ECO:0000256" key="2">
    <source>
        <dbReference type="ARBA" id="ARBA00022448"/>
    </source>
</evidence>
<evidence type="ECO:0000313" key="9">
    <source>
        <dbReference type="EMBL" id="CAI2766897.1"/>
    </source>
</evidence>
<comment type="similarity">
    <text evidence="7">Belongs to the TonB-dependent receptor family.</text>
</comment>
<dbReference type="KEGG" id="fcs:TRV642_1968"/>
<dbReference type="SUPFAM" id="SSF49464">
    <property type="entry name" value="Carboxypeptidase regulatory domain-like"/>
    <property type="match status" value="1"/>
</dbReference>
<dbReference type="InterPro" id="IPR023997">
    <property type="entry name" value="TonB-dep_OMP_SusC/RagA_CS"/>
</dbReference>
<evidence type="ECO:0000256" key="4">
    <source>
        <dbReference type="ARBA" id="ARBA00022692"/>
    </source>
</evidence>
<keyword evidence="5 7" id="KW-0472">Membrane</keyword>
<dbReference type="InterPro" id="IPR039426">
    <property type="entry name" value="TonB-dep_rcpt-like"/>
</dbReference>
<gene>
    <name evidence="9" type="ORF">TRV642_1968</name>
</gene>
<evidence type="ECO:0000256" key="3">
    <source>
        <dbReference type="ARBA" id="ARBA00022452"/>
    </source>
</evidence>
<dbReference type="InterPro" id="IPR012910">
    <property type="entry name" value="Plug_dom"/>
</dbReference>
<dbReference type="Pfam" id="PF07715">
    <property type="entry name" value="Plug"/>
    <property type="match status" value="1"/>
</dbReference>
<keyword evidence="9" id="KW-0675">Receptor</keyword>
<dbReference type="Pfam" id="PF13715">
    <property type="entry name" value="CarbopepD_reg_2"/>
    <property type="match status" value="1"/>
</dbReference>
<evidence type="ECO:0000313" key="10">
    <source>
        <dbReference type="Proteomes" id="UP001152749"/>
    </source>
</evidence>
<dbReference type="InterPro" id="IPR037066">
    <property type="entry name" value="Plug_dom_sf"/>
</dbReference>
<reference evidence="9" key="1">
    <citation type="submission" date="2022-09" db="EMBL/GenBank/DDBJ databases">
        <authorList>
            <person name="Duchaud E."/>
        </authorList>
    </citation>
    <scope>NUCLEOTIDE SEQUENCE</scope>
    <source>
        <strain evidence="9">TRV642</strain>
    </source>
</reference>
<organism evidence="9 10">
    <name type="scientific">Flavobacterium collinsii</name>
    <dbReference type="NCBI Taxonomy" id="1114861"/>
    <lineage>
        <taxon>Bacteria</taxon>
        <taxon>Pseudomonadati</taxon>
        <taxon>Bacteroidota</taxon>
        <taxon>Flavobacteriia</taxon>
        <taxon>Flavobacteriales</taxon>
        <taxon>Flavobacteriaceae</taxon>
        <taxon>Flavobacterium</taxon>
    </lineage>
</organism>
<keyword evidence="2 7" id="KW-0813">Transport</keyword>
<keyword evidence="6 7" id="KW-0998">Cell outer membrane</keyword>
<feature type="domain" description="TonB-dependent receptor plug" evidence="8">
    <location>
        <begin position="197"/>
        <end position="305"/>
    </location>
</feature>
<accession>A0A9W4TH79</accession>